<dbReference type="OrthoDB" id="9811174at2"/>
<dbReference type="RefSeq" id="WP_133362141.1">
    <property type="nucleotide sequence ID" value="NZ_CP037940.1"/>
</dbReference>
<keyword evidence="2" id="KW-0805">Transcription regulation</keyword>
<dbReference type="AlphaFoldDB" id="A0A4P6YR24"/>
<keyword evidence="4" id="KW-0804">Transcription</keyword>
<evidence type="ECO:0000256" key="4">
    <source>
        <dbReference type="ARBA" id="ARBA00023163"/>
    </source>
</evidence>
<dbReference type="Gene3D" id="1.10.1660.10">
    <property type="match status" value="1"/>
</dbReference>
<proteinExistence type="predicted"/>
<evidence type="ECO:0000259" key="6">
    <source>
        <dbReference type="PROSITE" id="PS50937"/>
    </source>
</evidence>
<dbReference type="PROSITE" id="PS50937">
    <property type="entry name" value="HTH_MERR_2"/>
    <property type="match status" value="1"/>
</dbReference>
<dbReference type="Pfam" id="PF13411">
    <property type="entry name" value="MerR_1"/>
    <property type="match status" value="1"/>
</dbReference>
<evidence type="ECO:0000313" key="7">
    <source>
        <dbReference type="EMBL" id="QBO35061.1"/>
    </source>
</evidence>
<keyword evidence="1" id="KW-0678">Repressor</keyword>
<dbReference type="GO" id="GO:0003677">
    <property type="term" value="F:DNA binding"/>
    <property type="evidence" value="ECO:0007669"/>
    <property type="project" value="UniProtKB-KW"/>
</dbReference>
<dbReference type="SMART" id="SM00422">
    <property type="entry name" value="HTH_MERR"/>
    <property type="match status" value="1"/>
</dbReference>
<sequence length="132" mass="15232">MTKSISSISAEFGISAYTLRFYEKEGLVSVPRNSKGIREYDEQAIRRINAIAHYRRTGLSLAEIKQIFTTPDDQQFHIDLLTKQLAKIEQQLADLQQTHEFLLYKIDRHTQLLDEQLTKAVSETKYNTGAQN</sequence>
<reference evidence="8" key="1">
    <citation type="submission" date="2019-03" db="EMBL/GenBank/DDBJ databases">
        <title>Weissella sp. 26KH-42 Genome sequencing.</title>
        <authorList>
            <person name="Heo J."/>
            <person name="Kim S.-J."/>
            <person name="Kim J.-S."/>
            <person name="Hong S.-B."/>
            <person name="Kwon S.-W."/>
        </authorList>
    </citation>
    <scope>NUCLEOTIDE SEQUENCE [LARGE SCALE GENOMIC DNA]</scope>
    <source>
        <strain evidence="8">26KH-42</strain>
    </source>
</reference>
<evidence type="ECO:0000256" key="1">
    <source>
        <dbReference type="ARBA" id="ARBA00022491"/>
    </source>
</evidence>
<gene>
    <name evidence="7" type="ORF">EQG49_00640</name>
</gene>
<feature type="coiled-coil region" evidence="5">
    <location>
        <begin position="78"/>
        <end position="105"/>
    </location>
</feature>
<keyword evidence="3" id="KW-0238">DNA-binding</keyword>
<feature type="domain" description="HTH merR-type" evidence="6">
    <location>
        <begin position="13"/>
        <end position="70"/>
    </location>
</feature>
<dbReference type="InterPro" id="IPR009061">
    <property type="entry name" value="DNA-bd_dom_put_sf"/>
</dbReference>
<dbReference type="InterPro" id="IPR047057">
    <property type="entry name" value="MerR_fam"/>
</dbReference>
<accession>A0A4P6YR24</accession>
<evidence type="ECO:0000256" key="5">
    <source>
        <dbReference type="SAM" id="Coils"/>
    </source>
</evidence>
<evidence type="ECO:0000313" key="8">
    <source>
        <dbReference type="Proteomes" id="UP000292886"/>
    </source>
</evidence>
<dbReference type="PANTHER" id="PTHR30204">
    <property type="entry name" value="REDOX-CYCLING DRUG-SENSING TRANSCRIPTIONAL ACTIVATOR SOXR"/>
    <property type="match status" value="1"/>
</dbReference>
<dbReference type="GO" id="GO:0003700">
    <property type="term" value="F:DNA-binding transcription factor activity"/>
    <property type="evidence" value="ECO:0007669"/>
    <property type="project" value="InterPro"/>
</dbReference>
<dbReference type="PRINTS" id="PR00040">
    <property type="entry name" value="HTHMERR"/>
</dbReference>
<organism evidence="7 8">
    <name type="scientific">Periweissella cryptocerci</name>
    <dbReference type="NCBI Taxonomy" id="2506420"/>
    <lineage>
        <taxon>Bacteria</taxon>
        <taxon>Bacillati</taxon>
        <taxon>Bacillota</taxon>
        <taxon>Bacilli</taxon>
        <taxon>Lactobacillales</taxon>
        <taxon>Lactobacillaceae</taxon>
        <taxon>Periweissella</taxon>
    </lineage>
</organism>
<protein>
    <submittedName>
        <fullName evidence="7">MerR family transcriptional regulator</fullName>
    </submittedName>
</protein>
<dbReference type="PANTHER" id="PTHR30204:SF69">
    <property type="entry name" value="MERR-FAMILY TRANSCRIPTIONAL REGULATOR"/>
    <property type="match status" value="1"/>
</dbReference>
<evidence type="ECO:0000256" key="2">
    <source>
        <dbReference type="ARBA" id="ARBA00023015"/>
    </source>
</evidence>
<dbReference type="InterPro" id="IPR000551">
    <property type="entry name" value="MerR-type_HTH_dom"/>
</dbReference>
<dbReference type="KEGG" id="wei:EQG49_00640"/>
<name>A0A4P6YR24_9LACO</name>
<keyword evidence="8" id="KW-1185">Reference proteome</keyword>
<evidence type="ECO:0000256" key="3">
    <source>
        <dbReference type="ARBA" id="ARBA00023125"/>
    </source>
</evidence>
<dbReference type="SUPFAM" id="SSF46955">
    <property type="entry name" value="Putative DNA-binding domain"/>
    <property type="match status" value="1"/>
</dbReference>
<dbReference type="EMBL" id="CP037940">
    <property type="protein sequence ID" value="QBO35061.1"/>
    <property type="molecule type" value="Genomic_DNA"/>
</dbReference>
<dbReference type="Proteomes" id="UP000292886">
    <property type="component" value="Chromosome"/>
</dbReference>
<keyword evidence="5" id="KW-0175">Coiled coil</keyword>